<dbReference type="EMBL" id="BPQH01000007">
    <property type="protein sequence ID" value="GJD49954.1"/>
    <property type="molecule type" value="Genomic_DNA"/>
</dbReference>
<gene>
    <name evidence="2" type="ORF">OPKNFCMD_2690</name>
</gene>
<feature type="transmembrane region" description="Helical" evidence="1">
    <location>
        <begin position="22"/>
        <end position="46"/>
    </location>
</feature>
<evidence type="ECO:0000256" key="1">
    <source>
        <dbReference type="SAM" id="Phobius"/>
    </source>
</evidence>
<reference evidence="2" key="1">
    <citation type="journal article" date="2021" name="Front. Microbiol.">
        <title>Comprehensive Comparative Genomics and Phenotyping of Methylobacterium Species.</title>
        <authorList>
            <person name="Alessa O."/>
            <person name="Ogura Y."/>
            <person name="Fujitani Y."/>
            <person name="Takami H."/>
            <person name="Hayashi T."/>
            <person name="Sahin N."/>
            <person name="Tani A."/>
        </authorList>
    </citation>
    <scope>NUCLEOTIDE SEQUENCE</scope>
    <source>
        <strain evidence="2">KCTC 52305</strain>
    </source>
</reference>
<proteinExistence type="predicted"/>
<name>A0ABQ4QZ59_9HYPH</name>
<keyword evidence="1" id="KW-0472">Membrane</keyword>
<keyword evidence="1" id="KW-0812">Transmembrane</keyword>
<comment type="caution">
    <text evidence="2">The sequence shown here is derived from an EMBL/GenBank/DDBJ whole genome shotgun (WGS) entry which is preliminary data.</text>
</comment>
<evidence type="ECO:0000313" key="3">
    <source>
        <dbReference type="Proteomes" id="UP001055167"/>
    </source>
</evidence>
<sequence length="218" mass="22771">MGPGAGAATARMGRGVPVDRRIGVGAVLVLAGTLAGTGLVAAWLAVPPTVAGTRTVARLAPAPLSLPSGWFVRPGSVADATPDRLDLAIPWGDLVGGSDPTRMRVTVTRAPETEAPLSPARRYARFLTAETQPQPEGLMRRRFRAGTPFEGEDLYLAQADGSRFAARCATGSVPDPEAACLSEVRVGNLSLRLRFAADRLSSWSAALDGLERIFAASP</sequence>
<keyword evidence="3" id="KW-1185">Reference proteome</keyword>
<dbReference type="Proteomes" id="UP001055167">
    <property type="component" value="Unassembled WGS sequence"/>
</dbReference>
<evidence type="ECO:0008006" key="4">
    <source>
        <dbReference type="Google" id="ProtNLM"/>
    </source>
</evidence>
<organism evidence="2 3">
    <name type="scientific">Methylobacterium crusticola</name>
    <dbReference type="NCBI Taxonomy" id="1697972"/>
    <lineage>
        <taxon>Bacteria</taxon>
        <taxon>Pseudomonadati</taxon>
        <taxon>Pseudomonadota</taxon>
        <taxon>Alphaproteobacteria</taxon>
        <taxon>Hyphomicrobiales</taxon>
        <taxon>Methylobacteriaceae</taxon>
        <taxon>Methylobacterium</taxon>
    </lineage>
</organism>
<accession>A0ABQ4QZ59</accession>
<evidence type="ECO:0000313" key="2">
    <source>
        <dbReference type="EMBL" id="GJD49954.1"/>
    </source>
</evidence>
<protein>
    <recommendedName>
        <fullName evidence="4">Glycosyl transferase</fullName>
    </recommendedName>
</protein>
<keyword evidence="1" id="KW-1133">Transmembrane helix</keyword>
<reference evidence="2" key="2">
    <citation type="submission" date="2021-08" db="EMBL/GenBank/DDBJ databases">
        <authorList>
            <person name="Tani A."/>
            <person name="Ola A."/>
            <person name="Ogura Y."/>
            <person name="Katsura K."/>
            <person name="Hayashi T."/>
        </authorList>
    </citation>
    <scope>NUCLEOTIDE SEQUENCE</scope>
    <source>
        <strain evidence="2">KCTC 52305</strain>
    </source>
</reference>